<evidence type="ECO:0000313" key="2">
    <source>
        <dbReference type="EMBL" id="PRD47646.1"/>
    </source>
</evidence>
<dbReference type="InterPro" id="IPR036116">
    <property type="entry name" value="FN3_sf"/>
</dbReference>
<evidence type="ECO:0000259" key="1">
    <source>
        <dbReference type="PROSITE" id="PS50853"/>
    </source>
</evidence>
<dbReference type="Gene3D" id="2.60.40.10">
    <property type="entry name" value="Immunoglobulins"/>
    <property type="match status" value="1"/>
</dbReference>
<evidence type="ECO:0000313" key="3">
    <source>
        <dbReference type="Proteomes" id="UP000239711"/>
    </source>
</evidence>
<dbReference type="InterPro" id="IPR013783">
    <property type="entry name" value="Ig-like_fold"/>
</dbReference>
<dbReference type="AlphaFoldDB" id="A0A2S9J4C0"/>
<comment type="caution">
    <text evidence="2">The sequence shown here is derived from an EMBL/GenBank/DDBJ whole genome shotgun (WGS) entry which is preliminary data.</text>
</comment>
<sequence>MATKFKALIGFTRMKDDELMVTAATIIGAMTDNVHFEQPTPALAAVQELLDDFSAKLTAARRRGSPEETALKNESRLPLEAALRQLAYYVNGVAEGHLSTLLSSGFPTNGANGSVQVPLKTEGVKLSDGRQSGQVRLDFDKQRNVLMYEYQYRLQGENEWSERFATSSSRANIIAPLTAAERYEVRVRALNTQGTGDWSDNATMVVR</sequence>
<dbReference type="EMBL" id="PVBQ01000006">
    <property type="protein sequence ID" value="PRD47646.1"/>
    <property type="molecule type" value="Genomic_DNA"/>
</dbReference>
<keyword evidence="3" id="KW-1185">Reference proteome</keyword>
<feature type="domain" description="Fibronectin type-III" evidence="1">
    <location>
        <begin position="120"/>
        <end position="207"/>
    </location>
</feature>
<accession>A0A2S9J4C0</accession>
<dbReference type="RefSeq" id="WP_105716869.1">
    <property type="nucleotide sequence ID" value="NZ_PVBQ01000006.1"/>
</dbReference>
<dbReference type="Proteomes" id="UP000239711">
    <property type="component" value="Unassembled WGS sequence"/>
</dbReference>
<dbReference type="PROSITE" id="PS50853">
    <property type="entry name" value="FN3"/>
    <property type="match status" value="1"/>
</dbReference>
<dbReference type="OrthoDB" id="703851at2"/>
<dbReference type="CDD" id="cd00063">
    <property type="entry name" value="FN3"/>
    <property type="match status" value="1"/>
</dbReference>
<name>A0A2S9J4C0_9SPHI</name>
<gene>
    <name evidence="2" type="ORF">C5745_10085</name>
</gene>
<dbReference type="InterPro" id="IPR003961">
    <property type="entry name" value="FN3_dom"/>
</dbReference>
<organism evidence="2 3">
    <name type="scientific">Sphingobacterium haloxyli</name>
    <dbReference type="NCBI Taxonomy" id="2100533"/>
    <lineage>
        <taxon>Bacteria</taxon>
        <taxon>Pseudomonadati</taxon>
        <taxon>Bacteroidota</taxon>
        <taxon>Sphingobacteriia</taxon>
        <taxon>Sphingobacteriales</taxon>
        <taxon>Sphingobacteriaceae</taxon>
        <taxon>Sphingobacterium</taxon>
    </lineage>
</organism>
<proteinExistence type="predicted"/>
<reference evidence="2 3" key="1">
    <citation type="submission" date="2018-02" db="EMBL/GenBank/DDBJ databases">
        <title>The draft genome of Sphingobacterium sp. 5JN-11.</title>
        <authorList>
            <person name="Liu L."/>
            <person name="Li L."/>
            <person name="Liang L."/>
            <person name="Zhang X."/>
            <person name="Wang T."/>
        </authorList>
    </citation>
    <scope>NUCLEOTIDE SEQUENCE [LARGE SCALE GENOMIC DNA]</scope>
    <source>
        <strain evidence="2 3">5JN-11</strain>
    </source>
</reference>
<dbReference type="SUPFAM" id="SSF49265">
    <property type="entry name" value="Fibronectin type III"/>
    <property type="match status" value="1"/>
</dbReference>
<protein>
    <recommendedName>
        <fullName evidence="1">Fibronectin type-III domain-containing protein</fullName>
    </recommendedName>
</protein>